<dbReference type="Pfam" id="PF00144">
    <property type="entry name" value="Beta-lactamase"/>
    <property type="match status" value="1"/>
</dbReference>
<dbReference type="RefSeq" id="WP_334657609.1">
    <property type="nucleotide sequence ID" value="NZ_JARULZ010000001.1"/>
</dbReference>
<keyword evidence="3" id="KW-0378">Hydrolase</keyword>
<evidence type="ECO:0000313" key="4">
    <source>
        <dbReference type="Proteomes" id="UP001310290"/>
    </source>
</evidence>
<organism evidence="3 4">
    <name type="scientific">Streptomyces bottropensis</name>
    <dbReference type="NCBI Taxonomy" id="42235"/>
    <lineage>
        <taxon>Bacteria</taxon>
        <taxon>Bacillati</taxon>
        <taxon>Actinomycetota</taxon>
        <taxon>Actinomycetes</taxon>
        <taxon>Kitasatosporales</taxon>
        <taxon>Streptomycetaceae</taxon>
        <taxon>Streptomyces</taxon>
    </lineage>
</organism>
<feature type="compositionally biased region" description="Basic residues" evidence="1">
    <location>
        <begin position="9"/>
        <end position="26"/>
    </location>
</feature>
<dbReference type="EMBL" id="JARULZ010000001">
    <property type="protein sequence ID" value="MEH0632192.1"/>
    <property type="molecule type" value="Genomic_DNA"/>
</dbReference>
<dbReference type="InterPro" id="IPR001466">
    <property type="entry name" value="Beta-lactam-related"/>
</dbReference>
<sequence length="419" mass="45370">MSLTPACRPHSRTRTRTRTRTGPRSRRGLRLSLVALLGASCLGGLLLAPAAGAAGDTVPGHGSGGSEQTLQRQLEELVGAPGGPPGVIVVLQRDRTSRVLRAGVAGLETGRAIEPTDHTRIASTAKAFSGAVALSLVQRGALGLDSTIGRTLPRLPRAWRSVTLRQLLNHTSGLPDYSEDPEFLELLLADPRRTFDPRRLLDFVADEPLRFRPGSRYRYSNSDNIAVALMAEAVTRRPYEELLSRLVYRPLGLTDTSLPLGYEMPEPYMHGYAVEPPAPPEDVSEALSASGVWASGGIVSTPRDLTRFIRGYAAGELTSRSVLREQRRWIEGASEPAGPGRNRAGLALFRYDTRCGVVLGHTGNFPGYTQLIAATPDGRRSLTFSLTTQVNRTLDPGLLERLRAVEENAVCELLGRRGD</sequence>
<evidence type="ECO:0000256" key="1">
    <source>
        <dbReference type="SAM" id="MobiDB-lite"/>
    </source>
</evidence>
<dbReference type="PANTHER" id="PTHR46825:SF7">
    <property type="entry name" value="D-ALANYL-D-ALANINE CARBOXYPEPTIDASE"/>
    <property type="match status" value="1"/>
</dbReference>
<feature type="domain" description="Beta-lactamase-related" evidence="2">
    <location>
        <begin position="82"/>
        <end position="391"/>
    </location>
</feature>
<accession>A0ABU8AET4</accession>
<dbReference type="SUPFAM" id="SSF56601">
    <property type="entry name" value="beta-lactamase/transpeptidase-like"/>
    <property type="match status" value="1"/>
</dbReference>
<reference evidence="3" key="1">
    <citation type="submission" date="2023-04" db="EMBL/GenBank/DDBJ databases">
        <title>Genomic diversity of scab-causing Streptomyces spp. in the province of Quebec, Canada.</title>
        <authorList>
            <person name="Biessy A."/>
            <person name="Cadieux M."/>
            <person name="Ciotola M."/>
            <person name="Filion M."/>
        </authorList>
    </citation>
    <scope>NUCLEOTIDE SEQUENCE</scope>
    <source>
        <strain evidence="3">B21-115</strain>
    </source>
</reference>
<dbReference type="Proteomes" id="UP001310290">
    <property type="component" value="Unassembled WGS sequence"/>
</dbReference>
<comment type="caution">
    <text evidence="3">The sequence shown here is derived from an EMBL/GenBank/DDBJ whole genome shotgun (WGS) entry which is preliminary data.</text>
</comment>
<gene>
    <name evidence="3" type="ORF">QBA35_02130</name>
</gene>
<evidence type="ECO:0000313" key="3">
    <source>
        <dbReference type="EMBL" id="MEH0632192.1"/>
    </source>
</evidence>
<dbReference type="PANTHER" id="PTHR46825">
    <property type="entry name" value="D-ALANYL-D-ALANINE-CARBOXYPEPTIDASE/ENDOPEPTIDASE AMPH"/>
    <property type="match status" value="1"/>
</dbReference>
<dbReference type="Gene3D" id="3.40.710.10">
    <property type="entry name" value="DD-peptidase/beta-lactamase superfamily"/>
    <property type="match status" value="1"/>
</dbReference>
<dbReference type="GO" id="GO:0016787">
    <property type="term" value="F:hydrolase activity"/>
    <property type="evidence" value="ECO:0007669"/>
    <property type="project" value="UniProtKB-KW"/>
</dbReference>
<dbReference type="InterPro" id="IPR050491">
    <property type="entry name" value="AmpC-like"/>
</dbReference>
<proteinExistence type="predicted"/>
<evidence type="ECO:0000259" key="2">
    <source>
        <dbReference type="Pfam" id="PF00144"/>
    </source>
</evidence>
<protein>
    <submittedName>
        <fullName evidence="3">Serine hydrolase</fullName>
        <ecNumber evidence="3">3.1.1.103</ecNumber>
    </submittedName>
</protein>
<dbReference type="InterPro" id="IPR012338">
    <property type="entry name" value="Beta-lactam/transpept-like"/>
</dbReference>
<name>A0ABU8AET4_9ACTN</name>
<dbReference type="EC" id="3.1.1.103" evidence="3"/>
<feature type="region of interest" description="Disordered" evidence="1">
    <location>
        <begin position="1"/>
        <end position="26"/>
    </location>
</feature>
<keyword evidence="4" id="KW-1185">Reference proteome</keyword>